<comment type="caution">
    <text evidence="1">The sequence shown here is derived from an EMBL/GenBank/DDBJ whole genome shotgun (WGS) entry which is preliminary data.</text>
</comment>
<keyword evidence="2" id="KW-1185">Reference proteome</keyword>
<evidence type="ECO:0000313" key="2">
    <source>
        <dbReference type="Proteomes" id="UP000499080"/>
    </source>
</evidence>
<name>A0A4Y2MD57_ARAVE</name>
<dbReference type="EMBL" id="BGPR01007135">
    <property type="protein sequence ID" value="GBN24539.1"/>
    <property type="molecule type" value="Genomic_DNA"/>
</dbReference>
<reference evidence="1 2" key="1">
    <citation type="journal article" date="2019" name="Sci. Rep.">
        <title>Orb-weaving spider Araneus ventricosus genome elucidates the spidroin gene catalogue.</title>
        <authorList>
            <person name="Kono N."/>
            <person name="Nakamura H."/>
            <person name="Ohtoshi R."/>
            <person name="Moran D.A.P."/>
            <person name="Shinohara A."/>
            <person name="Yoshida Y."/>
            <person name="Fujiwara M."/>
            <person name="Mori M."/>
            <person name="Tomita M."/>
            <person name="Arakawa K."/>
        </authorList>
    </citation>
    <scope>NUCLEOTIDE SEQUENCE [LARGE SCALE GENOMIC DNA]</scope>
</reference>
<dbReference type="AlphaFoldDB" id="A0A4Y2MD57"/>
<dbReference type="Proteomes" id="UP000499080">
    <property type="component" value="Unassembled WGS sequence"/>
</dbReference>
<organism evidence="1 2">
    <name type="scientific">Araneus ventricosus</name>
    <name type="common">Orbweaver spider</name>
    <name type="synonym">Epeira ventricosa</name>
    <dbReference type="NCBI Taxonomy" id="182803"/>
    <lineage>
        <taxon>Eukaryota</taxon>
        <taxon>Metazoa</taxon>
        <taxon>Ecdysozoa</taxon>
        <taxon>Arthropoda</taxon>
        <taxon>Chelicerata</taxon>
        <taxon>Arachnida</taxon>
        <taxon>Araneae</taxon>
        <taxon>Araneomorphae</taxon>
        <taxon>Entelegynae</taxon>
        <taxon>Araneoidea</taxon>
        <taxon>Araneidae</taxon>
        <taxon>Araneus</taxon>
    </lineage>
</organism>
<proteinExistence type="predicted"/>
<evidence type="ECO:0000313" key="1">
    <source>
        <dbReference type="EMBL" id="GBN24539.1"/>
    </source>
</evidence>
<sequence length="106" mass="12151">MQREIIAIVEKFNLEILMSLPISDVSEFRKLRFPNDVRVTVHPTGSVVVMVSGTGHGAAFCHSYREHDTSKAEFISRMTFGIGLETKIVDFYKNLDEIRFLRTLFV</sequence>
<accession>A0A4Y2MD57</accession>
<protein>
    <submittedName>
        <fullName evidence="1">Uncharacterized protein</fullName>
    </submittedName>
</protein>
<gene>
    <name evidence="1" type="ORF">AVEN_193962_1</name>
</gene>